<proteinExistence type="predicted"/>
<reference evidence="1" key="1">
    <citation type="submission" date="2022-08" db="EMBL/GenBank/DDBJ databases">
        <title>Draft genome sequence of Lysinibacillus sp. strain KH24.</title>
        <authorList>
            <person name="Kanbe H."/>
            <person name="Itoh H."/>
        </authorList>
    </citation>
    <scope>NUCLEOTIDE SEQUENCE</scope>
    <source>
        <strain evidence="1">KH24</strain>
    </source>
</reference>
<evidence type="ECO:0000313" key="1">
    <source>
        <dbReference type="EMBL" id="GLC90145.1"/>
    </source>
</evidence>
<name>A0ABQ5NP61_9BACI</name>
<gene>
    <name evidence="1" type="ORF">LYSBPC_32720</name>
</gene>
<dbReference type="EMBL" id="BRZA01000006">
    <property type="protein sequence ID" value="GLC90145.1"/>
    <property type="molecule type" value="Genomic_DNA"/>
</dbReference>
<keyword evidence="2" id="KW-1185">Reference proteome</keyword>
<comment type="caution">
    <text evidence="1">The sequence shown here is derived from an EMBL/GenBank/DDBJ whole genome shotgun (WGS) entry which is preliminary data.</text>
</comment>
<accession>A0ABQ5NP61</accession>
<evidence type="ECO:0008006" key="3">
    <source>
        <dbReference type="Google" id="ProtNLM"/>
    </source>
</evidence>
<protein>
    <recommendedName>
        <fullName evidence="3">Nuclear transport factor 2 family protein</fullName>
    </recommendedName>
</protein>
<dbReference type="RefSeq" id="WP_264990062.1">
    <property type="nucleotide sequence ID" value="NZ_BRZA01000006.1"/>
</dbReference>
<dbReference type="Proteomes" id="UP001065593">
    <property type="component" value="Unassembled WGS sequence"/>
</dbReference>
<evidence type="ECO:0000313" key="2">
    <source>
        <dbReference type="Proteomes" id="UP001065593"/>
    </source>
</evidence>
<sequence length="150" mass="17783">MTWIHVHNQADIEHLLQTFGYFHDGCLKELHMWADTYVNENLAMTVPSGLDTHVRMLFQRQFNNPSAIELLFEEVTGLHIHPSAENHDSIIYDAIVLQHEGHFYWANHYNWHPQTSSLHNIHWISAKKLKWREVSDWMGPQQRYGVQDNQ</sequence>
<organism evidence="1 2">
    <name type="scientific">Lysinibacillus piscis</name>
    <dbReference type="NCBI Taxonomy" id="2518931"/>
    <lineage>
        <taxon>Bacteria</taxon>
        <taxon>Bacillati</taxon>
        <taxon>Bacillota</taxon>
        <taxon>Bacilli</taxon>
        <taxon>Bacillales</taxon>
        <taxon>Bacillaceae</taxon>
        <taxon>Lysinibacillus</taxon>
    </lineage>
</organism>